<reference evidence="2" key="1">
    <citation type="journal article" date="2019" name="Int. J. Syst. Evol. Microbiol.">
        <title>The Global Catalogue of Microorganisms (GCM) 10K type strain sequencing project: providing services to taxonomists for standard genome sequencing and annotation.</title>
        <authorList>
            <consortium name="The Broad Institute Genomics Platform"/>
            <consortium name="The Broad Institute Genome Sequencing Center for Infectious Disease"/>
            <person name="Wu L."/>
            <person name="Ma J."/>
        </authorList>
    </citation>
    <scope>NUCLEOTIDE SEQUENCE [LARGE SCALE GENOMIC DNA]</scope>
    <source>
        <strain evidence="2">YJ-61-S</strain>
    </source>
</reference>
<proteinExistence type="predicted"/>
<keyword evidence="2" id="KW-1185">Reference proteome</keyword>
<dbReference type="Proteomes" id="UP001596043">
    <property type="component" value="Unassembled WGS sequence"/>
</dbReference>
<accession>A0ABV9I0C2</accession>
<name>A0ABV9I0C2_9FLAO</name>
<comment type="caution">
    <text evidence="1">The sequence shown here is derived from an EMBL/GenBank/DDBJ whole genome shotgun (WGS) entry which is preliminary data.</text>
</comment>
<evidence type="ECO:0000313" key="2">
    <source>
        <dbReference type="Proteomes" id="UP001596043"/>
    </source>
</evidence>
<dbReference type="EMBL" id="JBHSFV010000011">
    <property type="protein sequence ID" value="MFC4635562.1"/>
    <property type="molecule type" value="Genomic_DNA"/>
</dbReference>
<evidence type="ECO:0000313" key="1">
    <source>
        <dbReference type="EMBL" id="MFC4635562.1"/>
    </source>
</evidence>
<sequence length="63" mass="7108">MGSQLVIRHAYPLGQSRLVAQTGGHPPVIVFFSDAFNSAPNFEIVFNIIKSFMMILKLRIIYL</sequence>
<dbReference type="RefSeq" id="WP_379980908.1">
    <property type="nucleotide sequence ID" value="NZ_JBHSFV010000011.1"/>
</dbReference>
<organism evidence="1 2">
    <name type="scientific">Dokdonia ponticola</name>
    <dbReference type="NCBI Taxonomy" id="2041041"/>
    <lineage>
        <taxon>Bacteria</taxon>
        <taxon>Pseudomonadati</taxon>
        <taxon>Bacteroidota</taxon>
        <taxon>Flavobacteriia</taxon>
        <taxon>Flavobacteriales</taxon>
        <taxon>Flavobacteriaceae</taxon>
        <taxon>Dokdonia</taxon>
    </lineage>
</organism>
<protein>
    <submittedName>
        <fullName evidence="1">Uncharacterized protein</fullName>
    </submittedName>
</protein>
<gene>
    <name evidence="1" type="ORF">ACFO3O_16750</name>
</gene>